<comment type="caution">
    <text evidence="2">The sequence shown here is derived from an EMBL/GenBank/DDBJ whole genome shotgun (WGS) entry which is preliminary data.</text>
</comment>
<reference evidence="2" key="2">
    <citation type="submission" date="2020-08" db="EMBL/GenBank/DDBJ databases">
        <authorList>
            <person name="Chen M."/>
            <person name="Teng W."/>
            <person name="Zhao L."/>
            <person name="Hu C."/>
            <person name="Zhou Y."/>
            <person name="Han B."/>
            <person name="Song L."/>
            <person name="Shu W."/>
        </authorList>
    </citation>
    <scope>NUCLEOTIDE SEQUENCE</scope>
    <source>
        <strain evidence="2">FACHB-1375</strain>
    </source>
</reference>
<keyword evidence="1" id="KW-0812">Transmembrane</keyword>
<evidence type="ECO:0000256" key="1">
    <source>
        <dbReference type="SAM" id="Phobius"/>
    </source>
</evidence>
<sequence length="107" mass="12196">MMDFLFAFIWLIVLVWPAQKIITWVASFLHKNLPKNTPILPNLPLQTAKAQIKMKHGYANPKETILAVRSAVTISGIITVLIQWHLLLPVIVWVILICILISFIDVK</sequence>
<organism evidence="2 3">
    <name type="scientific">Aerosakkonema funiforme FACHB-1375</name>
    <dbReference type="NCBI Taxonomy" id="2949571"/>
    <lineage>
        <taxon>Bacteria</taxon>
        <taxon>Bacillati</taxon>
        <taxon>Cyanobacteriota</taxon>
        <taxon>Cyanophyceae</taxon>
        <taxon>Oscillatoriophycideae</taxon>
        <taxon>Aerosakkonematales</taxon>
        <taxon>Aerosakkonemataceae</taxon>
        <taxon>Aerosakkonema</taxon>
    </lineage>
</organism>
<accession>A0A926ZKQ4</accession>
<evidence type="ECO:0000313" key="3">
    <source>
        <dbReference type="Proteomes" id="UP000641646"/>
    </source>
</evidence>
<keyword evidence="1" id="KW-0472">Membrane</keyword>
<dbReference type="AlphaFoldDB" id="A0A926ZKQ4"/>
<reference evidence="2" key="1">
    <citation type="journal article" date="2015" name="ISME J.">
        <title>Draft Genome Sequence of Streptomyces incarnatus NRRL8089, which Produces the Nucleoside Antibiotic Sinefungin.</title>
        <authorList>
            <person name="Oshima K."/>
            <person name="Hattori M."/>
            <person name="Shimizu H."/>
            <person name="Fukuda K."/>
            <person name="Nemoto M."/>
            <person name="Inagaki K."/>
            <person name="Tamura T."/>
        </authorList>
    </citation>
    <scope>NUCLEOTIDE SEQUENCE</scope>
    <source>
        <strain evidence="2">FACHB-1375</strain>
    </source>
</reference>
<dbReference type="RefSeq" id="WP_190470221.1">
    <property type="nucleotide sequence ID" value="NZ_JACJPW010000076.1"/>
</dbReference>
<keyword evidence="1" id="KW-1133">Transmembrane helix</keyword>
<feature type="transmembrane region" description="Helical" evidence="1">
    <location>
        <begin position="82"/>
        <end position="104"/>
    </location>
</feature>
<proteinExistence type="predicted"/>
<name>A0A926ZKQ4_9CYAN</name>
<protein>
    <submittedName>
        <fullName evidence="2">Uncharacterized protein</fullName>
    </submittedName>
</protein>
<evidence type="ECO:0000313" key="2">
    <source>
        <dbReference type="EMBL" id="MBD2184236.1"/>
    </source>
</evidence>
<keyword evidence="3" id="KW-1185">Reference proteome</keyword>
<gene>
    <name evidence="2" type="ORF">H6G03_24720</name>
</gene>
<dbReference type="EMBL" id="JACJPW010000076">
    <property type="protein sequence ID" value="MBD2184236.1"/>
    <property type="molecule type" value="Genomic_DNA"/>
</dbReference>
<dbReference type="Proteomes" id="UP000641646">
    <property type="component" value="Unassembled WGS sequence"/>
</dbReference>